<dbReference type="EMBL" id="RYYV01000004">
    <property type="protein sequence ID" value="RUL77724.1"/>
    <property type="molecule type" value="Genomic_DNA"/>
</dbReference>
<comment type="caution">
    <text evidence="1">The sequence shown here is derived from an EMBL/GenBank/DDBJ whole genome shotgun (WGS) entry which is preliminary data.</text>
</comment>
<dbReference type="AlphaFoldDB" id="A0A3S0SBC0"/>
<dbReference type="Proteomes" id="UP000274358">
    <property type="component" value="Unassembled WGS sequence"/>
</dbReference>
<reference evidence="1 2" key="1">
    <citation type="submission" date="2018-12" db="EMBL/GenBank/DDBJ databases">
        <title>Dyella dinghuensis sp. nov. DHOA06 and Dyella choica sp. nov. 4M-K27, isolated from forest soil.</title>
        <authorList>
            <person name="Qiu L.-H."/>
            <person name="Gao Z.-H."/>
        </authorList>
    </citation>
    <scope>NUCLEOTIDE SEQUENCE [LARGE SCALE GENOMIC DNA]</scope>
    <source>
        <strain evidence="1 2">4M-K27</strain>
    </source>
</reference>
<gene>
    <name evidence="1" type="ORF">EKH80_07590</name>
</gene>
<organism evidence="1 2">
    <name type="scientific">Dyella choica</name>
    <dbReference type="NCBI Taxonomy" id="1927959"/>
    <lineage>
        <taxon>Bacteria</taxon>
        <taxon>Pseudomonadati</taxon>
        <taxon>Pseudomonadota</taxon>
        <taxon>Gammaproteobacteria</taxon>
        <taxon>Lysobacterales</taxon>
        <taxon>Rhodanobacteraceae</taxon>
        <taxon>Dyella</taxon>
    </lineage>
</organism>
<evidence type="ECO:0000313" key="2">
    <source>
        <dbReference type="Proteomes" id="UP000274358"/>
    </source>
</evidence>
<keyword evidence="2" id="KW-1185">Reference proteome</keyword>
<accession>A0A3S0SBC0</accession>
<dbReference type="RefSeq" id="WP_126684118.1">
    <property type="nucleotide sequence ID" value="NZ_RYYV01000004.1"/>
</dbReference>
<name>A0A3S0SBC0_9GAMM</name>
<sequence length="75" mass="8612">MQKRIKPTMTVYPCRFRSQPADSSEASHVWVTWEAIEREHFSSNGVLVADFSHPLEVDPSLVKNHRYMPKPDATA</sequence>
<dbReference type="OrthoDB" id="5958468at2"/>
<protein>
    <submittedName>
        <fullName evidence="1">Uncharacterized protein</fullName>
    </submittedName>
</protein>
<proteinExistence type="predicted"/>
<evidence type="ECO:0000313" key="1">
    <source>
        <dbReference type="EMBL" id="RUL77724.1"/>
    </source>
</evidence>